<feature type="domain" description="AMP-dependent synthetase/ligase" evidence="1">
    <location>
        <begin position="80"/>
        <end position="293"/>
    </location>
</feature>
<evidence type="ECO:0000259" key="2">
    <source>
        <dbReference type="Pfam" id="PF14535"/>
    </source>
</evidence>
<dbReference type="InterPro" id="IPR028154">
    <property type="entry name" value="AMP-dep_Lig_C"/>
</dbReference>
<dbReference type="SUPFAM" id="SSF56801">
    <property type="entry name" value="Acetyl-CoA synthetase-like"/>
    <property type="match status" value="1"/>
</dbReference>
<dbReference type="AlphaFoldDB" id="A0A177YLR5"/>
<evidence type="ECO:0000313" key="4">
    <source>
        <dbReference type="Proteomes" id="UP000077519"/>
    </source>
</evidence>
<protein>
    <recommendedName>
        <fullName evidence="5">Phenylacetate-CoA ligase</fullName>
    </recommendedName>
</protein>
<evidence type="ECO:0008006" key="5">
    <source>
        <dbReference type="Google" id="ProtNLM"/>
    </source>
</evidence>
<dbReference type="InterPro" id="IPR045851">
    <property type="entry name" value="AMP-bd_C_sf"/>
</dbReference>
<evidence type="ECO:0000313" key="3">
    <source>
        <dbReference type="EMBL" id="OAK56514.1"/>
    </source>
</evidence>
<feature type="domain" description="AMP-dependent ligase C-terminal" evidence="2">
    <location>
        <begin position="338"/>
        <end position="426"/>
    </location>
</feature>
<dbReference type="InterPro" id="IPR000873">
    <property type="entry name" value="AMP-dep_synth/lig_dom"/>
</dbReference>
<gene>
    <name evidence="3" type="ORF">A3K89_16030</name>
</gene>
<dbReference type="Pfam" id="PF00501">
    <property type="entry name" value="AMP-binding"/>
    <property type="match status" value="1"/>
</dbReference>
<evidence type="ECO:0000259" key="1">
    <source>
        <dbReference type="Pfam" id="PF00501"/>
    </source>
</evidence>
<accession>A0A177YLR5</accession>
<sequence length="429" mass="47199">MLRANSRIETMSEQDARSFVDAAIVRAVRLAAAESPFHRWFYAEHGVDVESVTDAVTFTTSVPVVRKRDYLRFQERFPDAWRADARQIHSTSGTSGVGKELHRRTSHDLASLGTGGAYQYFWAGLRPGEPILFTIPYSQTMAGPYFQATATAAGMVPINGFTGSTVERIEMLTRFGCTGVSITPSYLHRMTAEAKRIGFDPRHDGCALRAIFLSGEPYGVEWAIEMQQFWNATVHEGWGATQTLGVVMATRSGAVSGHGRGVLHGIGHRCFIEVLGDDGAPVPPGERGEIVVTTLRTRGTPSIRFGMGDSIKLLRDGFFPEFEAGSIGRMDDMIKVKGMNIWPSAVDAVVLRDPVLDYRATVHTTEQGSETVDLELEVSGDRHPALCDRIADAVKRDIGISMTVSVLPPGTLGEQHFKSRRWTDRRAVR</sequence>
<dbReference type="Gene3D" id="3.30.300.30">
    <property type="match status" value="1"/>
</dbReference>
<organism evidence="3 4">
    <name type="scientific">Rhodococcoides kyotonense</name>
    <dbReference type="NCBI Taxonomy" id="398843"/>
    <lineage>
        <taxon>Bacteria</taxon>
        <taxon>Bacillati</taxon>
        <taxon>Actinomycetota</taxon>
        <taxon>Actinomycetes</taxon>
        <taxon>Mycobacteriales</taxon>
        <taxon>Nocardiaceae</taxon>
        <taxon>Rhodococcoides</taxon>
    </lineage>
</organism>
<dbReference type="PANTHER" id="PTHR43845">
    <property type="entry name" value="BLR5969 PROTEIN"/>
    <property type="match status" value="1"/>
</dbReference>
<dbReference type="PANTHER" id="PTHR43845:SF1">
    <property type="entry name" value="BLR5969 PROTEIN"/>
    <property type="match status" value="1"/>
</dbReference>
<dbReference type="Gene3D" id="3.40.50.12780">
    <property type="entry name" value="N-terminal domain of ligase-like"/>
    <property type="match status" value="1"/>
</dbReference>
<comment type="caution">
    <text evidence="3">The sequence shown here is derived from an EMBL/GenBank/DDBJ whole genome shotgun (WGS) entry which is preliminary data.</text>
</comment>
<dbReference type="EMBL" id="LVHI01000004">
    <property type="protein sequence ID" value="OAK56514.1"/>
    <property type="molecule type" value="Genomic_DNA"/>
</dbReference>
<reference evidence="3 4" key="1">
    <citation type="submission" date="2016-03" db="EMBL/GenBank/DDBJ databases">
        <title>Genome sequence of Rhodococcus kyotonensis KB10.</title>
        <authorList>
            <person name="Jeong H."/>
            <person name="Hong C.E."/>
            <person name="Jo S.H."/>
            <person name="Park J.M."/>
        </authorList>
    </citation>
    <scope>NUCLEOTIDE SEQUENCE [LARGE SCALE GENOMIC DNA]</scope>
    <source>
        <strain evidence="3 4">KB10</strain>
    </source>
</reference>
<dbReference type="Proteomes" id="UP000077519">
    <property type="component" value="Unassembled WGS sequence"/>
</dbReference>
<proteinExistence type="predicted"/>
<keyword evidence="4" id="KW-1185">Reference proteome</keyword>
<dbReference type="InterPro" id="IPR042099">
    <property type="entry name" value="ANL_N_sf"/>
</dbReference>
<dbReference type="Pfam" id="PF14535">
    <property type="entry name" value="AMP-binding_C_2"/>
    <property type="match status" value="1"/>
</dbReference>
<name>A0A177YLR5_9NOCA</name>